<accession>A0A0J8RKY8</accession>
<dbReference type="Proteomes" id="UP000054563">
    <property type="component" value="Unassembled WGS sequence"/>
</dbReference>
<dbReference type="STRING" id="396776.A0A0J8RKY8"/>
<evidence type="ECO:0000313" key="1">
    <source>
        <dbReference type="EMBL" id="KMU85800.1"/>
    </source>
</evidence>
<name>A0A0J8RKY8_COCIT</name>
<gene>
    <name evidence="1" type="ORF">CIHG_03328</name>
</gene>
<dbReference type="AlphaFoldDB" id="A0A0J8RKY8"/>
<sequence length="71" mass="7713">MATQELINSISAASNVPTVELKEEERVALLAACTNLKSKLETPREATLQFLFASYLTSPFIVNFGHETGVA</sequence>
<dbReference type="EMBL" id="DS016990">
    <property type="protein sequence ID" value="KMU85800.1"/>
    <property type="molecule type" value="Genomic_DNA"/>
</dbReference>
<reference evidence="2" key="1">
    <citation type="journal article" date="2010" name="Genome Res.">
        <title>Population genomic sequencing of Coccidioides fungi reveals recent hybridization and transposon control.</title>
        <authorList>
            <person name="Neafsey D.E."/>
            <person name="Barker B.M."/>
            <person name="Sharpton T.J."/>
            <person name="Stajich J.E."/>
            <person name="Park D.J."/>
            <person name="Whiston E."/>
            <person name="Hung C.-Y."/>
            <person name="McMahan C."/>
            <person name="White J."/>
            <person name="Sykes S."/>
            <person name="Heiman D."/>
            <person name="Young S."/>
            <person name="Zeng Q."/>
            <person name="Abouelleil A."/>
            <person name="Aftuck L."/>
            <person name="Bessette D."/>
            <person name="Brown A."/>
            <person name="FitzGerald M."/>
            <person name="Lui A."/>
            <person name="Macdonald J.P."/>
            <person name="Priest M."/>
            <person name="Orbach M.J."/>
            <person name="Galgiani J.N."/>
            <person name="Kirkland T.N."/>
            <person name="Cole G.T."/>
            <person name="Birren B.W."/>
            <person name="Henn M.R."/>
            <person name="Taylor J.W."/>
            <person name="Rounsley S.D."/>
        </authorList>
    </citation>
    <scope>NUCLEOTIDE SEQUENCE [LARGE SCALE GENOMIC DNA]</scope>
    <source>
        <strain evidence="2">H538.4</strain>
    </source>
</reference>
<evidence type="ECO:0000313" key="2">
    <source>
        <dbReference type="Proteomes" id="UP000054563"/>
    </source>
</evidence>
<dbReference type="eggNOG" id="KOG3178">
    <property type="taxonomic scope" value="Eukaryota"/>
</dbReference>
<protein>
    <submittedName>
        <fullName evidence="1">Uncharacterized protein</fullName>
    </submittedName>
</protein>
<dbReference type="VEuPathDB" id="FungiDB:CIHG_03328"/>
<organism evidence="1 2">
    <name type="scientific">Coccidioides immitis H538.4</name>
    <dbReference type="NCBI Taxonomy" id="396776"/>
    <lineage>
        <taxon>Eukaryota</taxon>
        <taxon>Fungi</taxon>
        <taxon>Dikarya</taxon>
        <taxon>Ascomycota</taxon>
        <taxon>Pezizomycotina</taxon>
        <taxon>Eurotiomycetes</taxon>
        <taxon>Eurotiomycetidae</taxon>
        <taxon>Onygenales</taxon>
        <taxon>Onygenaceae</taxon>
        <taxon>Coccidioides</taxon>
    </lineage>
</organism>
<proteinExistence type="predicted"/>